<evidence type="ECO:0000313" key="2">
    <source>
        <dbReference type="Proteomes" id="UP001387215"/>
    </source>
</evidence>
<sequence length="173" mass="19656">MRAQRRYGSSLIRKIESTDQVKRERAKRRDVEAMHGRALVRWANLMAVAGRPELAFLLHVPNGGARSASTGAELKRQGVRRGVWDYFLPMQRRPDEAMPYAGLWIELKEPSERRSIRGGLSPQQMAFGRFVHGHGFATVVAYEWTEARDALAAYLDAQVVPFFWCPLGTENLT</sequence>
<dbReference type="Gene3D" id="3.40.1350.10">
    <property type="match status" value="1"/>
</dbReference>
<comment type="caution">
    <text evidence="1">The sequence shown here is derived from an EMBL/GenBank/DDBJ whole genome shotgun (WGS) entry which is preliminary data.</text>
</comment>
<evidence type="ECO:0008006" key="3">
    <source>
        <dbReference type="Google" id="ProtNLM"/>
    </source>
</evidence>
<dbReference type="RefSeq" id="WP_336131061.1">
    <property type="nucleotide sequence ID" value="NZ_JBANDL010000002.1"/>
</dbReference>
<keyword evidence="2" id="KW-1185">Reference proteome</keyword>
<evidence type="ECO:0000313" key="1">
    <source>
        <dbReference type="EMBL" id="MEI2453837.1"/>
    </source>
</evidence>
<proteinExistence type="predicted"/>
<gene>
    <name evidence="1" type="ORF">V2J18_03990</name>
</gene>
<name>A0ABU8CYI2_9GAMM</name>
<reference evidence="1 2" key="1">
    <citation type="submission" date="2024-02" db="EMBL/GenBank/DDBJ databases">
        <title>Lysobacter Genome Sequencing and Mining.</title>
        <authorList>
            <person name="Bierman J."/>
            <person name="Walker M.C."/>
        </authorList>
    </citation>
    <scope>NUCLEOTIDE SEQUENCE [LARGE SCALE GENOMIC DNA]</scope>
    <source>
        <strain evidence="1 2">PB6250</strain>
    </source>
</reference>
<organism evidence="1 2">
    <name type="scientific">Lysobacter firmicutimachus</name>
    <dbReference type="NCBI Taxonomy" id="1792846"/>
    <lineage>
        <taxon>Bacteria</taxon>
        <taxon>Pseudomonadati</taxon>
        <taxon>Pseudomonadota</taxon>
        <taxon>Gammaproteobacteria</taxon>
        <taxon>Lysobacterales</taxon>
        <taxon>Lysobacteraceae</taxon>
        <taxon>Lysobacter</taxon>
    </lineage>
</organism>
<dbReference type="EMBL" id="JBANDL010000002">
    <property type="protein sequence ID" value="MEI2453837.1"/>
    <property type="molecule type" value="Genomic_DNA"/>
</dbReference>
<dbReference type="InterPro" id="IPR011856">
    <property type="entry name" value="tRNA_endonuc-like_dom_sf"/>
</dbReference>
<protein>
    <recommendedName>
        <fullName evidence="3">VRR-NUC domain-containing protein</fullName>
    </recommendedName>
</protein>
<dbReference type="Proteomes" id="UP001387215">
    <property type="component" value="Unassembled WGS sequence"/>
</dbReference>
<accession>A0ABU8CYI2</accession>